<reference evidence="2 3" key="1">
    <citation type="submission" date="2019-09" db="EMBL/GenBank/DDBJ databases">
        <title>Chitinophaga ginsengihumi sp. nov., isolated from soil of ginseng rhizosphere.</title>
        <authorList>
            <person name="Lee J."/>
        </authorList>
    </citation>
    <scope>NUCLEOTIDE SEQUENCE [LARGE SCALE GENOMIC DNA]</scope>
    <source>
        <strain evidence="2 3">BN140078</strain>
    </source>
</reference>
<reference evidence="2 3" key="2">
    <citation type="submission" date="2019-09" db="EMBL/GenBank/DDBJ databases">
        <authorList>
            <person name="Jin C."/>
        </authorList>
    </citation>
    <scope>NUCLEOTIDE SEQUENCE [LARGE SCALE GENOMIC DNA]</scope>
    <source>
        <strain evidence="2 3">BN140078</strain>
    </source>
</reference>
<evidence type="ECO:0000313" key="3">
    <source>
        <dbReference type="Proteomes" id="UP000324611"/>
    </source>
</evidence>
<dbReference type="EMBL" id="VUOC01000004">
    <property type="protein sequence ID" value="KAA2240405.1"/>
    <property type="molecule type" value="Genomic_DNA"/>
</dbReference>
<keyword evidence="3" id="KW-1185">Reference proteome</keyword>
<dbReference type="AlphaFoldDB" id="A0A5B2VN15"/>
<evidence type="ECO:0000256" key="1">
    <source>
        <dbReference type="SAM" id="Phobius"/>
    </source>
</evidence>
<feature type="transmembrane region" description="Helical" evidence="1">
    <location>
        <begin position="200"/>
        <end position="220"/>
    </location>
</feature>
<comment type="caution">
    <text evidence="2">The sequence shown here is derived from an EMBL/GenBank/DDBJ whole genome shotgun (WGS) entry which is preliminary data.</text>
</comment>
<keyword evidence="1" id="KW-1133">Transmembrane helix</keyword>
<feature type="transmembrane region" description="Helical" evidence="1">
    <location>
        <begin position="98"/>
        <end position="117"/>
    </location>
</feature>
<gene>
    <name evidence="2" type="ORF">F0L74_30080</name>
</gene>
<feature type="transmembrane region" description="Helical" evidence="1">
    <location>
        <begin position="123"/>
        <end position="144"/>
    </location>
</feature>
<feature type="transmembrane region" description="Helical" evidence="1">
    <location>
        <begin position="39"/>
        <end position="59"/>
    </location>
</feature>
<proteinExistence type="predicted"/>
<protein>
    <submittedName>
        <fullName evidence="2">Uncharacterized protein</fullName>
    </submittedName>
</protein>
<dbReference type="Proteomes" id="UP000324611">
    <property type="component" value="Unassembled WGS sequence"/>
</dbReference>
<dbReference type="RefSeq" id="WP_149841583.1">
    <property type="nucleotide sequence ID" value="NZ_VUOC01000004.1"/>
</dbReference>
<name>A0A5B2VN15_9BACT</name>
<keyword evidence="1" id="KW-0472">Membrane</keyword>
<evidence type="ECO:0000313" key="2">
    <source>
        <dbReference type="EMBL" id="KAA2240405.1"/>
    </source>
</evidence>
<feature type="transmembrane region" description="Helical" evidence="1">
    <location>
        <begin position="71"/>
        <end position="91"/>
    </location>
</feature>
<feature type="transmembrane region" description="Helical" evidence="1">
    <location>
        <begin position="160"/>
        <end position="180"/>
    </location>
</feature>
<organism evidence="2 3">
    <name type="scientific">Chitinophaga agrisoli</name>
    <dbReference type="NCBI Taxonomy" id="2607653"/>
    <lineage>
        <taxon>Bacteria</taxon>
        <taxon>Pseudomonadati</taxon>
        <taxon>Bacteroidota</taxon>
        <taxon>Chitinophagia</taxon>
        <taxon>Chitinophagales</taxon>
        <taxon>Chitinophagaceae</taxon>
        <taxon>Chitinophaga</taxon>
    </lineage>
</organism>
<feature type="transmembrane region" description="Helical" evidence="1">
    <location>
        <begin position="12"/>
        <end position="32"/>
    </location>
</feature>
<sequence>MNDANLTELLYTIPPHIIVIIICLIISLASLLKKDPPRYLPLFTCYILVTLIVECSGWWWSRHGKSNFELYNFYLVLHITYAIYLLRSFLLEGKARRIFSWILLLYPITAMLNIYFIQGPHHFGTYSYIVGAVIVVICSIFYFYQRIKFPGRQNLLREPSFWIATGLLFFNTITVPYLGLLNFIGNLPQYAFKTFANINTITSIILYLLYCISSLCSLNFRKLPS</sequence>
<keyword evidence="1" id="KW-0812">Transmembrane</keyword>
<accession>A0A5B2VN15</accession>